<feature type="transmembrane region" description="Helical" evidence="10">
    <location>
        <begin position="6"/>
        <end position="28"/>
    </location>
</feature>
<keyword evidence="8" id="KW-0807">Transducer</keyword>
<dbReference type="Gene3D" id="1.10.287.950">
    <property type="entry name" value="Methyl-accepting chemotaxis protein"/>
    <property type="match status" value="1"/>
</dbReference>
<dbReference type="GO" id="GO:0006935">
    <property type="term" value="P:chemotaxis"/>
    <property type="evidence" value="ECO:0007669"/>
    <property type="project" value="TreeGrafter"/>
</dbReference>
<feature type="region of interest" description="Disordered" evidence="9">
    <location>
        <begin position="695"/>
        <end position="733"/>
    </location>
</feature>
<dbReference type="Pfam" id="PF00672">
    <property type="entry name" value="HAMP"/>
    <property type="match status" value="1"/>
</dbReference>
<dbReference type="CDD" id="cd12912">
    <property type="entry name" value="PDC2_MCP_like"/>
    <property type="match status" value="1"/>
</dbReference>
<dbReference type="SUPFAM" id="SSF58104">
    <property type="entry name" value="Methyl-accepting chemotaxis protein (MCP) signaling domain"/>
    <property type="match status" value="1"/>
</dbReference>
<evidence type="ECO:0000256" key="3">
    <source>
        <dbReference type="ARBA" id="ARBA00022481"/>
    </source>
</evidence>
<evidence type="ECO:0000256" key="9">
    <source>
        <dbReference type="SAM" id="MobiDB-lite"/>
    </source>
</evidence>
<feature type="compositionally biased region" description="Polar residues" evidence="9">
    <location>
        <begin position="460"/>
        <end position="473"/>
    </location>
</feature>
<dbReference type="GO" id="GO:0004888">
    <property type="term" value="F:transmembrane signaling receptor activity"/>
    <property type="evidence" value="ECO:0007669"/>
    <property type="project" value="TreeGrafter"/>
</dbReference>
<dbReference type="InterPro" id="IPR004089">
    <property type="entry name" value="MCPsignal_dom"/>
</dbReference>
<comment type="similarity">
    <text evidence="7">Belongs to the methyl-accepting chemotaxis (MCP) protein family.</text>
</comment>
<evidence type="ECO:0000259" key="12">
    <source>
        <dbReference type="PROSITE" id="PS50885"/>
    </source>
</evidence>
<keyword evidence="3" id="KW-0488">Methylation</keyword>
<keyword evidence="14" id="KW-1185">Reference proteome</keyword>
<evidence type="ECO:0000313" key="13">
    <source>
        <dbReference type="EMBL" id="SKA72496.1"/>
    </source>
</evidence>
<dbReference type="PANTHER" id="PTHR43531">
    <property type="entry name" value="PROTEIN ICFG"/>
    <property type="match status" value="1"/>
</dbReference>
<evidence type="ECO:0000259" key="11">
    <source>
        <dbReference type="PROSITE" id="PS50111"/>
    </source>
</evidence>
<accession>A0A1T4W5F8</accession>
<dbReference type="CDD" id="cd12913">
    <property type="entry name" value="PDC1_MCP_like"/>
    <property type="match status" value="1"/>
</dbReference>
<dbReference type="PROSITE" id="PS50111">
    <property type="entry name" value="CHEMOTAXIS_TRANSDUC_2"/>
    <property type="match status" value="1"/>
</dbReference>
<evidence type="ECO:0000313" key="14">
    <source>
        <dbReference type="Proteomes" id="UP000190027"/>
    </source>
</evidence>
<feature type="transmembrane region" description="Helical" evidence="10">
    <location>
        <begin position="319"/>
        <end position="342"/>
    </location>
</feature>
<comment type="subcellular location">
    <subcellularLocation>
        <location evidence="1">Cell membrane</location>
        <topology evidence="1">Multi-pass membrane protein</topology>
    </subcellularLocation>
</comment>
<keyword evidence="4 10" id="KW-0812">Transmembrane</keyword>
<evidence type="ECO:0000256" key="5">
    <source>
        <dbReference type="ARBA" id="ARBA00022989"/>
    </source>
</evidence>
<evidence type="ECO:0000256" key="1">
    <source>
        <dbReference type="ARBA" id="ARBA00004651"/>
    </source>
</evidence>
<name>A0A1T4W5F8_9BACT</name>
<evidence type="ECO:0000256" key="2">
    <source>
        <dbReference type="ARBA" id="ARBA00022475"/>
    </source>
</evidence>
<dbReference type="GO" id="GO:0005886">
    <property type="term" value="C:plasma membrane"/>
    <property type="evidence" value="ECO:0007669"/>
    <property type="project" value="UniProtKB-SubCell"/>
</dbReference>
<dbReference type="Gene3D" id="3.30.450.20">
    <property type="entry name" value="PAS domain"/>
    <property type="match status" value="2"/>
</dbReference>
<dbReference type="RefSeq" id="WP_078715979.1">
    <property type="nucleotide sequence ID" value="NZ_FUYC01000001.1"/>
</dbReference>
<evidence type="ECO:0000256" key="4">
    <source>
        <dbReference type="ARBA" id="ARBA00022692"/>
    </source>
</evidence>
<protein>
    <submittedName>
        <fullName evidence="13">Methyl-accepting chemotaxis protein</fullName>
    </submittedName>
</protein>
<dbReference type="PANTHER" id="PTHR43531:SF14">
    <property type="entry name" value="METHYL-ACCEPTING CHEMOTAXIS PROTEIN I-RELATED"/>
    <property type="match status" value="1"/>
</dbReference>
<evidence type="ECO:0000256" key="8">
    <source>
        <dbReference type="PROSITE-ProRule" id="PRU00284"/>
    </source>
</evidence>
<organism evidence="13 14">
    <name type="scientific">Paucidesulfovibrio gracilis DSM 16080</name>
    <dbReference type="NCBI Taxonomy" id="1121449"/>
    <lineage>
        <taxon>Bacteria</taxon>
        <taxon>Pseudomonadati</taxon>
        <taxon>Thermodesulfobacteriota</taxon>
        <taxon>Desulfovibrionia</taxon>
        <taxon>Desulfovibrionales</taxon>
        <taxon>Desulfovibrionaceae</taxon>
        <taxon>Paucidesulfovibrio</taxon>
    </lineage>
</organism>
<sequence>MKKFRLLFQIMLSVCSMVAVVFLIYAAVTVTETRTLAVKNAQKIAVETGARFGNEVKLNIEKALVASETLAGVLEAMAANPDTVDRDVIDEMQLQLLRGEDMFYGVQVVFEPNALDGKDALYSNYNEWHDESGIYSPYFYKTGGEFKGVNLTRERVMTREWYLVPRNDNRPVLTEPYYTEVAGGVTMSTVTVPIFRDSKFIGATGFDFVLSTFQEMVQDVKPFDEGFAFLVSHKGYIVAHPNKEFVGQNIMDVAQGDYKQWLTSVLGKDERSMREVVSPSTGLESYYLYEPIHISGVPTPWYMGIVIPMHKITEEADGILWLNVYLGVGSLLLLIGIIYLVARSIAKPIVQITEVTERIAQGDPDLSREQAAALDRMSHWGDETGVVSRAFISLRNYIVGKIDEAKRIGDGDLTLDVVQASERDALGKALQGMADNLKNLVANIRTSSEQVASGSDEISKSSQALSQGATEQASSLEEITSSVTEISSQSRNNADNAREASRIAAGARDSAQQGADEMTAMQEAMREINESSQAISKIIKVIDEIAFQTNLLALNAAVEAARAGQHGKGFAVVAEEVRNLAGRSAKAARETAELIQGSGSKVERGSEIAERTASSLGEIVESVSKAADLVSEIASASTEQAEGISQINQGLSQIDQVTQQNTATAEETASSSEELSAQAATLRKLLTQFRVDEGTRTYTATSQPPQPLPSGGYGEYDDESPDQADMGSGWPEE</sequence>
<dbReference type="STRING" id="1121449.SAMN02745704_00413"/>
<dbReference type="GO" id="GO:0007165">
    <property type="term" value="P:signal transduction"/>
    <property type="evidence" value="ECO:0007669"/>
    <property type="project" value="UniProtKB-KW"/>
</dbReference>
<feature type="domain" description="Methyl-accepting transducer" evidence="11">
    <location>
        <begin position="447"/>
        <end position="676"/>
    </location>
</feature>
<proteinExistence type="inferred from homology"/>
<dbReference type="PROSITE" id="PS50885">
    <property type="entry name" value="HAMP"/>
    <property type="match status" value="1"/>
</dbReference>
<evidence type="ECO:0000256" key="6">
    <source>
        <dbReference type="ARBA" id="ARBA00023136"/>
    </source>
</evidence>
<feature type="compositionally biased region" description="Low complexity" evidence="9">
    <location>
        <begin position="474"/>
        <end position="490"/>
    </location>
</feature>
<dbReference type="Proteomes" id="UP000190027">
    <property type="component" value="Unassembled WGS sequence"/>
</dbReference>
<keyword evidence="6 10" id="KW-0472">Membrane</keyword>
<dbReference type="CDD" id="cd11386">
    <property type="entry name" value="MCP_signal"/>
    <property type="match status" value="1"/>
</dbReference>
<feature type="region of interest" description="Disordered" evidence="9">
    <location>
        <begin position="449"/>
        <end position="515"/>
    </location>
</feature>
<keyword evidence="2" id="KW-1003">Cell membrane</keyword>
<dbReference type="InterPro" id="IPR033479">
    <property type="entry name" value="dCache_1"/>
</dbReference>
<reference evidence="13 14" key="1">
    <citation type="submission" date="2017-02" db="EMBL/GenBank/DDBJ databases">
        <authorList>
            <person name="Peterson S.W."/>
        </authorList>
    </citation>
    <scope>NUCLEOTIDE SEQUENCE [LARGE SCALE GENOMIC DNA]</scope>
    <source>
        <strain evidence="13 14">DSM 16080</strain>
    </source>
</reference>
<gene>
    <name evidence="13" type="ORF">SAMN02745704_00413</name>
</gene>
<feature type="domain" description="HAMP" evidence="12">
    <location>
        <begin position="343"/>
        <end position="403"/>
    </location>
</feature>
<dbReference type="FunFam" id="1.10.287.950:FF:000001">
    <property type="entry name" value="Methyl-accepting chemotaxis sensory transducer"/>
    <property type="match status" value="1"/>
</dbReference>
<dbReference type="EMBL" id="FUYC01000001">
    <property type="protein sequence ID" value="SKA72496.1"/>
    <property type="molecule type" value="Genomic_DNA"/>
</dbReference>
<dbReference type="OrthoDB" id="9814362at2"/>
<dbReference type="InterPro" id="IPR051310">
    <property type="entry name" value="MCP_chemotaxis"/>
</dbReference>
<dbReference type="Gene3D" id="1.10.8.500">
    <property type="entry name" value="HAMP domain in histidine kinase"/>
    <property type="match status" value="1"/>
</dbReference>
<evidence type="ECO:0000256" key="10">
    <source>
        <dbReference type="SAM" id="Phobius"/>
    </source>
</evidence>
<keyword evidence="5 10" id="KW-1133">Transmembrane helix</keyword>
<dbReference type="Pfam" id="PF00015">
    <property type="entry name" value="MCPsignal"/>
    <property type="match status" value="1"/>
</dbReference>
<dbReference type="SMART" id="SM00283">
    <property type="entry name" value="MA"/>
    <property type="match status" value="1"/>
</dbReference>
<dbReference type="Pfam" id="PF02743">
    <property type="entry name" value="dCache_1"/>
    <property type="match status" value="1"/>
</dbReference>
<evidence type="ECO:0000256" key="7">
    <source>
        <dbReference type="ARBA" id="ARBA00029447"/>
    </source>
</evidence>
<dbReference type="AlphaFoldDB" id="A0A1T4W5F8"/>
<dbReference type="InterPro" id="IPR003660">
    <property type="entry name" value="HAMP_dom"/>
</dbReference>